<dbReference type="EMBL" id="AP018664">
    <property type="protein sequence ID" value="BBD96788.1"/>
    <property type="molecule type" value="Genomic_DNA"/>
</dbReference>
<dbReference type="GO" id="GO:0016020">
    <property type="term" value="C:membrane"/>
    <property type="evidence" value="ECO:0007669"/>
    <property type="project" value="UniProtKB-SubCell"/>
</dbReference>
<dbReference type="PROSITE" id="PS50850">
    <property type="entry name" value="MFS"/>
    <property type="match status" value="1"/>
</dbReference>
<dbReference type="Proteomes" id="UP000279959">
    <property type="component" value="Chromosome"/>
</dbReference>
<dbReference type="InterPro" id="IPR036259">
    <property type="entry name" value="MFS_trans_sf"/>
</dbReference>
<feature type="transmembrane region" description="Helical" evidence="6">
    <location>
        <begin position="16"/>
        <end position="35"/>
    </location>
</feature>
<feature type="transmembrane region" description="Helical" evidence="6">
    <location>
        <begin position="89"/>
        <end position="111"/>
    </location>
</feature>
<feature type="transmembrane region" description="Helical" evidence="6">
    <location>
        <begin position="301"/>
        <end position="322"/>
    </location>
</feature>
<proteinExistence type="predicted"/>
<dbReference type="InterPro" id="IPR020846">
    <property type="entry name" value="MFS_dom"/>
</dbReference>
<dbReference type="CDD" id="cd17328">
    <property type="entry name" value="MFS_spinster_like"/>
    <property type="match status" value="1"/>
</dbReference>
<dbReference type="KEGG" id="sami:SAMIE_1002890"/>
<feature type="transmembrane region" description="Helical" evidence="6">
    <location>
        <begin position="397"/>
        <end position="422"/>
    </location>
</feature>
<protein>
    <submittedName>
        <fullName evidence="8">MFS transporter</fullName>
    </submittedName>
</protein>
<name>A0A494W0T2_9SPHN</name>
<evidence type="ECO:0000256" key="2">
    <source>
        <dbReference type="ARBA" id="ARBA00022448"/>
    </source>
</evidence>
<feature type="domain" description="Major facilitator superfamily (MFS) profile" evidence="7">
    <location>
        <begin position="22"/>
        <end position="421"/>
    </location>
</feature>
<feature type="transmembrane region" description="Helical" evidence="6">
    <location>
        <begin position="148"/>
        <end position="169"/>
    </location>
</feature>
<dbReference type="Gene3D" id="1.20.1250.20">
    <property type="entry name" value="MFS general substrate transporter like domains"/>
    <property type="match status" value="2"/>
</dbReference>
<evidence type="ECO:0000256" key="1">
    <source>
        <dbReference type="ARBA" id="ARBA00004141"/>
    </source>
</evidence>
<dbReference type="InterPro" id="IPR044770">
    <property type="entry name" value="MFS_spinster-like"/>
</dbReference>
<dbReference type="SUPFAM" id="SSF103473">
    <property type="entry name" value="MFS general substrate transporter"/>
    <property type="match status" value="1"/>
</dbReference>
<dbReference type="PANTHER" id="PTHR23505">
    <property type="entry name" value="SPINSTER"/>
    <property type="match status" value="1"/>
</dbReference>
<evidence type="ECO:0000256" key="5">
    <source>
        <dbReference type="ARBA" id="ARBA00023136"/>
    </source>
</evidence>
<dbReference type="GO" id="GO:0022857">
    <property type="term" value="F:transmembrane transporter activity"/>
    <property type="evidence" value="ECO:0007669"/>
    <property type="project" value="InterPro"/>
</dbReference>
<dbReference type="RefSeq" id="WP_066700817.1">
    <property type="nucleotide sequence ID" value="NZ_AP018664.1"/>
</dbReference>
<keyword evidence="5 6" id="KW-0472">Membrane</keyword>
<feature type="transmembrane region" description="Helical" evidence="6">
    <location>
        <begin position="56"/>
        <end position="77"/>
    </location>
</feature>
<keyword evidence="2" id="KW-0813">Transport</keyword>
<feature type="transmembrane region" description="Helical" evidence="6">
    <location>
        <begin position="175"/>
        <end position="195"/>
    </location>
</feature>
<dbReference type="Pfam" id="PF07690">
    <property type="entry name" value="MFS_1"/>
    <property type="match status" value="1"/>
</dbReference>
<evidence type="ECO:0000313" key="9">
    <source>
        <dbReference type="Proteomes" id="UP000279959"/>
    </source>
</evidence>
<evidence type="ECO:0000256" key="4">
    <source>
        <dbReference type="ARBA" id="ARBA00022989"/>
    </source>
</evidence>
<keyword evidence="4 6" id="KW-1133">Transmembrane helix</keyword>
<evidence type="ECO:0000313" key="8">
    <source>
        <dbReference type="EMBL" id="BBD96788.1"/>
    </source>
</evidence>
<organism evidence="8 9">
    <name type="scientific">Sphingobium amiense</name>
    <dbReference type="NCBI Taxonomy" id="135719"/>
    <lineage>
        <taxon>Bacteria</taxon>
        <taxon>Pseudomonadati</taxon>
        <taxon>Pseudomonadota</taxon>
        <taxon>Alphaproteobacteria</taxon>
        <taxon>Sphingomonadales</taxon>
        <taxon>Sphingomonadaceae</taxon>
        <taxon>Sphingobium</taxon>
    </lineage>
</organism>
<feature type="transmembrane region" description="Helical" evidence="6">
    <location>
        <begin position="328"/>
        <end position="352"/>
    </location>
</feature>
<reference evidence="8 9" key="1">
    <citation type="submission" date="2018-05" db="EMBL/GenBank/DDBJ databases">
        <title>Complete Genome Sequence of the Nonylphenol-Degrading Bacterium Sphingobium amiense DSM 16289T.</title>
        <authorList>
            <person name="Ootsuka M."/>
            <person name="Nishizawa T."/>
            <person name="Ohta H."/>
        </authorList>
    </citation>
    <scope>NUCLEOTIDE SEQUENCE [LARGE SCALE GENOMIC DNA]</scope>
    <source>
        <strain evidence="8 9">DSM 16289</strain>
    </source>
</reference>
<accession>A0A494W0T2</accession>
<evidence type="ECO:0000256" key="3">
    <source>
        <dbReference type="ARBA" id="ARBA00022692"/>
    </source>
</evidence>
<keyword evidence="3 6" id="KW-0812">Transmembrane</keyword>
<sequence>MTTGNEPFAQTLPRSVSYTAYVIVLLWIANIINYTDRYALAMLLPAIKKDMLLSDTQLGMLVGFGFALFYAICGIPVARLADAGNRRNIITAGLVVWSAMTAACGLALNFWHLLLARVGVGAGEACCMPPSQSLICDYVPRRWRSPVLAFHQSGLFIGMMVSMALAGWLGSVIGWRLAFAVIGLPGVVLGLLILLTVREPERGRLDGHVQPKAAVGFGEALLSLLRVRPYVFIVGFYIAHGFVTQSLNQWWPSYYVRVLGAAPAAIGLPLELAIGVGSSLGLLAGGILSSRFADRGLKWPLMIGGVLAIGTVPLAAVALTTGSLATSLIAVTCINMLINISVGPALASLYNVTSPSIRGLAGSLPIFFAATLGFGFGPFLVGFFSDLLAQDYGQLSLRYAMITPVAALPLITVALCGTALTLPAETPSGSPTEA</sequence>
<comment type="subcellular location">
    <subcellularLocation>
        <location evidence="1">Membrane</location>
        <topology evidence="1">Multi-pass membrane protein</topology>
    </subcellularLocation>
</comment>
<evidence type="ECO:0000256" key="6">
    <source>
        <dbReference type="SAM" id="Phobius"/>
    </source>
</evidence>
<dbReference type="PANTHER" id="PTHR23505:SF79">
    <property type="entry name" value="PROTEIN SPINSTER"/>
    <property type="match status" value="1"/>
</dbReference>
<gene>
    <name evidence="8" type="ORF">SAMIE_1002890</name>
</gene>
<evidence type="ECO:0000259" key="7">
    <source>
        <dbReference type="PROSITE" id="PS50850"/>
    </source>
</evidence>
<dbReference type="InterPro" id="IPR011701">
    <property type="entry name" value="MFS"/>
</dbReference>
<keyword evidence="9" id="KW-1185">Reference proteome</keyword>
<feature type="transmembrane region" description="Helical" evidence="6">
    <location>
        <begin position="230"/>
        <end position="248"/>
    </location>
</feature>
<feature type="transmembrane region" description="Helical" evidence="6">
    <location>
        <begin position="364"/>
        <end position="385"/>
    </location>
</feature>
<feature type="transmembrane region" description="Helical" evidence="6">
    <location>
        <begin position="268"/>
        <end position="289"/>
    </location>
</feature>
<dbReference type="AlphaFoldDB" id="A0A494W0T2"/>